<dbReference type="EMBL" id="WNWS01000114">
    <property type="protein sequence ID" value="KAE9979685.1"/>
    <property type="molecule type" value="Genomic_DNA"/>
</dbReference>
<feature type="coiled-coil region" evidence="1">
    <location>
        <begin position="98"/>
        <end position="125"/>
    </location>
</feature>
<feature type="coiled-coil region" evidence="1">
    <location>
        <begin position="25"/>
        <end position="69"/>
    </location>
</feature>
<name>A0A8H3V0E4_VENIN</name>
<dbReference type="AlphaFoldDB" id="A0A8H3V0E4"/>
<gene>
    <name evidence="3" type="ORF">EG328_000735</name>
</gene>
<keyword evidence="1" id="KW-0175">Coiled coil</keyword>
<evidence type="ECO:0000256" key="1">
    <source>
        <dbReference type="SAM" id="Coils"/>
    </source>
</evidence>
<sequence length="486" mass="55296">MAEESRKRQRLDSLIESAKDIYNENEIREKENLQLKEEVTRLKLELGKLEMVKKDLAEVKKQLGQKSQECVKQELDIARVTKHNEEETARSNANFIEHEKVKKNLVQIREELNQKSQECERREVDVARIMERNQEKRAVIKSYSGVRAETDRPESVHNQLRISIMQLRTDNSIIKTDRKKLDAKNARLEAKVARLEQEAEDRIEDLGSKIEEIRILKEQLDELGHETSTSGEDEVDTVRNNPRHEDQSGPLEITTAHSESLILEPTSSSGSGSTNSSPLLVVNINTDWDARIAAMSREELVELYEQIFEILCTYNANPQASLKSAILSALSGNMIPCIDCNRRETWPGTLRLWNSRLSTAAELDLKSLLSTLLPQVFADNFVAKGFRIQVGTGLLPVVDSEDEHIETRRGLPSAIGSEDKNVTWPWTMEASYFGSEESSSGKRRSIRLRDVEINYKSDSELEWDSDLDLDLDSDLDSGLNMDSNSN</sequence>
<reference evidence="3 4" key="1">
    <citation type="submission" date="2018-12" db="EMBL/GenBank/DDBJ databases">
        <title>Venturia inaequalis Genome Resource.</title>
        <authorList>
            <person name="Lichtner F.J."/>
        </authorList>
    </citation>
    <scope>NUCLEOTIDE SEQUENCE [LARGE SCALE GENOMIC DNA]</scope>
    <source>
        <strain evidence="3 4">120213</strain>
    </source>
</reference>
<dbReference type="Proteomes" id="UP000447873">
    <property type="component" value="Unassembled WGS sequence"/>
</dbReference>
<comment type="caution">
    <text evidence="3">The sequence shown here is derived from an EMBL/GenBank/DDBJ whole genome shotgun (WGS) entry which is preliminary data.</text>
</comment>
<proteinExistence type="predicted"/>
<protein>
    <submittedName>
        <fullName evidence="3">Uncharacterized protein</fullName>
    </submittedName>
</protein>
<evidence type="ECO:0000256" key="2">
    <source>
        <dbReference type="SAM" id="MobiDB-lite"/>
    </source>
</evidence>
<feature type="region of interest" description="Disordered" evidence="2">
    <location>
        <begin position="221"/>
        <end position="251"/>
    </location>
</feature>
<accession>A0A8H3V0E4</accession>
<evidence type="ECO:0000313" key="3">
    <source>
        <dbReference type="EMBL" id="KAE9979685.1"/>
    </source>
</evidence>
<organism evidence="3 4">
    <name type="scientific">Venturia inaequalis</name>
    <name type="common">Apple scab fungus</name>
    <dbReference type="NCBI Taxonomy" id="5025"/>
    <lineage>
        <taxon>Eukaryota</taxon>
        <taxon>Fungi</taxon>
        <taxon>Dikarya</taxon>
        <taxon>Ascomycota</taxon>
        <taxon>Pezizomycotina</taxon>
        <taxon>Dothideomycetes</taxon>
        <taxon>Pleosporomycetidae</taxon>
        <taxon>Venturiales</taxon>
        <taxon>Venturiaceae</taxon>
        <taxon>Venturia</taxon>
    </lineage>
</organism>
<evidence type="ECO:0000313" key="4">
    <source>
        <dbReference type="Proteomes" id="UP000447873"/>
    </source>
</evidence>